<name>A0AAD3T716_NEPGR</name>
<gene>
    <name evidence="2" type="ORF">Nepgr_026523</name>
</gene>
<feature type="compositionally biased region" description="Basic and acidic residues" evidence="1">
    <location>
        <begin position="13"/>
        <end position="23"/>
    </location>
</feature>
<feature type="region of interest" description="Disordered" evidence="1">
    <location>
        <begin position="1"/>
        <end position="47"/>
    </location>
</feature>
<keyword evidence="3" id="KW-1185">Reference proteome</keyword>
<evidence type="ECO:0000313" key="2">
    <source>
        <dbReference type="EMBL" id="GMH24680.1"/>
    </source>
</evidence>
<accession>A0AAD3T716</accession>
<evidence type="ECO:0000256" key="1">
    <source>
        <dbReference type="SAM" id="MobiDB-lite"/>
    </source>
</evidence>
<feature type="compositionally biased region" description="Polar residues" evidence="1">
    <location>
        <begin position="24"/>
        <end position="38"/>
    </location>
</feature>
<feature type="compositionally biased region" description="Polar residues" evidence="1">
    <location>
        <begin position="1"/>
        <end position="11"/>
    </location>
</feature>
<reference evidence="2" key="1">
    <citation type="submission" date="2023-05" db="EMBL/GenBank/DDBJ databases">
        <title>Nepenthes gracilis genome sequencing.</title>
        <authorList>
            <person name="Fukushima K."/>
        </authorList>
    </citation>
    <scope>NUCLEOTIDE SEQUENCE</scope>
    <source>
        <strain evidence="2">SING2019-196</strain>
    </source>
</reference>
<organism evidence="2 3">
    <name type="scientific">Nepenthes gracilis</name>
    <name type="common">Slender pitcher plant</name>
    <dbReference type="NCBI Taxonomy" id="150966"/>
    <lineage>
        <taxon>Eukaryota</taxon>
        <taxon>Viridiplantae</taxon>
        <taxon>Streptophyta</taxon>
        <taxon>Embryophyta</taxon>
        <taxon>Tracheophyta</taxon>
        <taxon>Spermatophyta</taxon>
        <taxon>Magnoliopsida</taxon>
        <taxon>eudicotyledons</taxon>
        <taxon>Gunneridae</taxon>
        <taxon>Pentapetalae</taxon>
        <taxon>Caryophyllales</taxon>
        <taxon>Nepenthaceae</taxon>
        <taxon>Nepenthes</taxon>
    </lineage>
</organism>
<sequence>MASYCSNSNISVGRDDHKSKCSNDDQIASGCSNSNISVSRDDHESKCSDADQIASNCHNSNISADEVPTVPCVNPLAAMVPNADPEMMEDKEVLLNSHENNAHAVDEHEGRSPYEFIVPELDEQIESKTYIDDDIFLAEARSSETIDDKMIEENDLNVFASSLAFQQQQNKEYKDAEAPSTEKQNLILGSQMLIFDSSVEFSLH</sequence>
<protein>
    <submittedName>
        <fullName evidence="2">Uncharacterized protein</fullName>
    </submittedName>
</protein>
<dbReference type="AlphaFoldDB" id="A0AAD3T716"/>
<comment type="caution">
    <text evidence="2">The sequence shown here is derived from an EMBL/GenBank/DDBJ whole genome shotgun (WGS) entry which is preliminary data.</text>
</comment>
<dbReference type="Proteomes" id="UP001279734">
    <property type="component" value="Unassembled WGS sequence"/>
</dbReference>
<evidence type="ECO:0000313" key="3">
    <source>
        <dbReference type="Proteomes" id="UP001279734"/>
    </source>
</evidence>
<dbReference type="EMBL" id="BSYO01000028">
    <property type="protein sequence ID" value="GMH24680.1"/>
    <property type="molecule type" value="Genomic_DNA"/>
</dbReference>
<proteinExistence type="predicted"/>